<dbReference type="EMBL" id="VHSH01000011">
    <property type="protein sequence ID" value="TQV73236.1"/>
    <property type="molecule type" value="Genomic_DNA"/>
</dbReference>
<evidence type="ECO:0000259" key="4">
    <source>
        <dbReference type="Pfam" id="PF08241"/>
    </source>
</evidence>
<protein>
    <submittedName>
        <fullName evidence="5">Methyltransferase domain-containing protein</fullName>
    </submittedName>
</protein>
<dbReference type="InterPro" id="IPR029063">
    <property type="entry name" value="SAM-dependent_MTases_sf"/>
</dbReference>
<gene>
    <name evidence="5" type="ORF">FKG95_24770</name>
</gene>
<sequence length="315" mass="34451">MSDAMNVFDRSLVRRHRDRAAERIGDFSFLFDAVAQSMADRLLDIARTFPTCLDLGSRGNELADILAEKADTGLLVRSDFSPAMAEAAQRGRSPRTVVAADEEHLPFAAASFELVTSNLNLHWTNDLPGALIQIRQVLKPDGLFLGTMLGGETLHELRNAWLQAEIEQEGGASPRLSPLADLRDAGALLQRTGFALPVADADRITVSYPNALKLMQDLRGMGETNAIHDRRRTLTRRATLFRAAEIYQEEYGDSEGRIAATFDVLTLTGWAPDASQQQPLRPGSARSRLADALGVPERGTDDSTGLPISSRDKPD</sequence>
<dbReference type="InterPro" id="IPR050602">
    <property type="entry name" value="Malonyl-ACP_OMT"/>
</dbReference>
<reference evidence="5 6" key="1">
    <citation type="submission" date="2019-06" db="EMBL/GenBank/DDBJ databases">
        <title>Whole genome sequence for Rhodospirillaceae sp. R148.</title>
        <authorList>
            <person name="Wang G."/>
        </authorList>
    </citation>
    <scope>NUCLEOTIDE SEQUENCE [LARGE SCALE GENOMIC DNA]</scope>
    <source>
        <strain evidence="5 6">R148</strain>
    </source>
</reference>
<accession>A0A545T7N4</accession>
<dbReference type="Gene3D" id="3.40.50.150">
    <property type="entry name" value="Vaccinia Virus protein VP39"/>
    <property type="match status" value="1"/>
</dbReference>
<dbReference type="GO" id="GO:0032259">
    <property type="term" value="P:methylation"/>
    <property type="evidence" value="ECO:0007669"/>
    <property type="project" value="UniProtKB-KW"/>
</dbReference>
<comment type="caution">
    <text evidence="5">The sequence shown here is derived from an EMBL/GenBank/DDBJ whole genome shotgun (WGS) entry which is preliminary data.</text>
</comment>
<evidence type="ECO:0000313" key="5">
    <source>
        <dbReference type="EMBL" id="TQV73236.1"/>
    </source>
</evidence>
<evidence type="ECO:0000256" key="3">
    <source>
        <dbReference type="SAM" id="MobiDB-lite"/>
    </source>
</evidence>
<dbReference type="SUPFAM" id="SSF53335">
    <property type="entry name" value="S-adenosyl-L-methionine-dependent methyltransferases"/>
    <property type="match status" value="1"/>
</dbReference>
<dbReference type="CDD" id="cd02440">
    <property type="entry name" value="AdoMet_MTases"/>
    <property type="match status" value="1"/>
</dbReference>
<keyword evidence="1 5" id="KW-0489">Methyltransferase</keyword>
<dbReference type="GO" id="GO:0008757">
    <property type="term" value="F:S-adenosylmethionine-dependent methyltransferase activity"/>
    <property type="evidence" value="ECO:0007669"/>
    <property type="project" value="InterPro"/>
</dbReference>
<keyword evidence="2 5" id="KW-0808">Transferase</keyword>
<dbReference type="Pfam" id="PF08241">
    <property type="entry name" value="Methyltransf_11"/>
    <property type="match status" value="1"/>
</dbReference>
<proteinExistence type="predicted"/>
<dbReference type="AlphaFoldDB" id="A0A545T7N4"/>
<evidence type="ECO:0000313" key="6">
    <source>
        <dbReference type="Proteomes" id="UP000315252"/>
    </source>
</evidence>
<dbReference type="InterPro" id="IPR013216">
    <property type="entry name" value="Methyltransf_11"/>
</dbReference>
<evidence type="ECO:0000256" key="1">
    <source>
        <dbReference type="ARBA" id="ARBA00022603"/>
    </source>
</evidence>
<feature type="domain" description="Methyltransferase type 11" evidence="4">
    <location>
        <begin position="53"/>
        <end position="145"/>
    </location>
</feature>
<dbReference type="OrthoDB" id="9793723at2"/>
<dbReference type="RefSeq" id="WP_142899136.1">
    <property type="nucleotide sequence ID" value="NZ_ML660062.1"/>
</dbReference>
<dbReference type="PANTHER" id="PTHR13090">
    <property type="entry name" value="ARGININE-HYDROXYLASE NDUFAF5, MITOCHONDRIAL"/>
    <property type="match status" value="1"/>
</dbReference>
<organism evidence="5 6">
    <name type="scientific">Denitrobaculum tricleocarpae</name>
    <dbReference type="NCBI Taxonomy" id="2591009"/>
    <lineage>
        <taxon>Bacteria</taxon>
        <taxon>Pseudomonadati</taxon>
        <taxon>Pseudomonadota</taxon>
        <taxon>Alphaproteobacteria</taxon>
        <taxon>Rhodospirillales</taxon>
        <taxon>Rhodospirillaceae</taxon>
        <taxon>Denitrobaculum</taxon>
    </lineage>
</organism>
<evidence type="ECO:0000256" key="2">
    <source>
        <dbReference type="ARBA" id="ARBA00022679"/>
    </source>
</evidence>
<feature type="region of interest" description="Disordered" evidence="3">
    <location>
        <begin position="273"/>
        <end position="315"/>
    </location>
</feature>
<dbReference type="Proteomes" id="UP000315252">
    <property type="component" value="Unassembled WGS sequence"/>
</dbReference>
<dbReference type="PANTHER" id="PTHR13090:SF1">
    <property type="entry name" value="ARGININE-HYDROXYLASE NDUFAF5, MITOCHONDRIAL"/>
    <property type="match status" value="1"/>
</dbReference>
<name>A0A545T7N4_9PROT</name>
<keyword evidence="6" id="KW-1185">Reference proteome</keyword>